<dbReference type="RefSeq" id="WP_075081274.1">
    <property type="nucleotide sequence ID" value="NZ_BDCO01000003.1"/>
</dbReference>
<comment type="caution">
    <text evidence="1">The sequence shown here is derived from an EMBL/GenBank/DDBJ whole genome shotgun (WGS) entry which is preliminary data.</text>
</comment>
<sequence length="216" mass="24233">MQRPAGILVSDFDGTISRKDFFDLVRARWPIPKDEDPWERYVSGEITHFQALALIFSRIRCSEAELLSLVDQMEVDPNFAATIRELQGQGWEVLVASAGCAWYIERLLAQAGISIQVYSNPGVFDPARGLIMSLPPASPFLDPGTGVNKLEITRDALRRCDCVAFAGDGRPDINPSLLVPEERRFARGWLADELTARKEGFVRFDSWTTIRDTLLC</sequence>
<accession>A0A146GDT3</accession>
<evidence type="ECO:0000313" key="1">
    <source>
        <dbReference type="EMBL" id="GAT35470.1"/>
    </source>
</evidence>
<dbReference type="Proteomes" id="UP000076023">
    <property type="component" value="Unassembled WGS sequence"/>
</dbReference>
<protein>
    <submittedName>
        <fullName evidence="1">Haloacid Dehalogenase superfamily, subfamily IB</fullName>
    </submittedName>
</protein>
<dbReference type="InterPro" id="IPR036412">
    <property type="entry name" value="HAD-like_sf"/>
</dbReference>
<dbReference type="EMBL" id="BDCO01000003">
    <property type="protein sequence ID" value="GAT35470.1"/>
    <property type="molecule type" value="Genomic_DNA"/>
</dbReference>
<dbReference type="Pfam" id="PF12710">
    <property type="entry name" value="HAD"/>
    <property type="match status" value="1"/>
</dbReference>
<organism evidence="1 2">
    <name type="scientific">Terrimicrobium sacchariphilum</name>
    <dbReference type="NCBI Taxonomy" id="690879"/>
    <lineage>
        <taxon>Bacteria</taxon>
        <taxon>Pseudomonadati</taxon>
        <taxon>Verrucomicrobiota</taxon>
        <taxon>Terrimicrobiia</taxon>
        <taxon>Terrimicrobiales</taxon>
        <taxon>Terrimicrobiaceae</taxon>
        <taxon>Terrimicrobium</taxon>
    </lineage>
</organism>
<dbReference type="SUPFAM" id="SSF56784">
    <property type="entry name" value="HAD-like"/>
    <property type="match status" value="1"/>
</dbReference>
<dbReference type="STRING" id="690879.TSACC_3536"/>
<evidence type="ECO:0000313" key="2">
    <source>
        <dbReference type="Proteomes" id="UP000076023"/>
    </source>
</evidence>
<proteinExistence type="predicted"/>
<dbReference type="NCBIfam" id="TIGR01488">
    <property type="entry name" value="HAD-SF-IB"/>
    <property type="match status" value="1"/>
</dbReference>
<dbReference type="InterPro" id="IPR023214">
    <property type="entry name" value="HAD_sf"/>
</dbReference>
<keyword evidence="2" id="KW-1185">Reference proteome</keyword>
<dbReference type="AlphaFoldDB" id="A0A146GDT3"/>
<dbReference type="OrthoDB" id="9790031at2"/>
<name>A0A146GDT3_TERSA</name>
<dbReference type="Gene3D" id="3.40.50.1000">
    <property type="entry name" value="HAD superfamily/HAD-like"/>
    <property type="match status" value="1"/>
</dbReference>
<dbReference type="InParanoid" id="A0A146GDT3"/>
<reference evidence="2" key="1">
    <citation type="journal article" date="2017" name="Genome Announc.">
        <title>Draft Genome Sequence of Terrimicrobium sacchariphilum NM-5T, a Facultative Anaerobic Soil Bacterium of the Class Spartobacteria.</title>
        <authorList>
            <person name="Qiu Y.L."/>
            <person name="Tourlousse D.M."/>
            <person name="Matsuura N."/>
            <person name="Ohashi A."/>
            <person name="Sekiguchi Y."/>
        </authorList>
    </citation>
    <scope>NUCLEOTIDE SEQUENCE [LARGE SCALE GENOMIC DNA]</scope>
    <source>
        <strain evidence="2">NM-5</strain>
    </source>
</reference>
<gene>
    <name evidence="1" type="ORF">TSACC_3536</name>
</gene>
<dbReference type="Gene3D" id="3.90.1470.20">
    <property type="match status" value="1"/>
</dbReference>